<dbReference type="EMBL" id="GGEC01058840">
    <property type="protein sequence ID" value="MBX39324.1"/>
    <property type="molecule type" value="Transcribed_RNA"/>
</dbReference>
<organism evidence="1">
    <name type="scientific">Rhizophora mucronata</name>
    <name type="common">Asiatic mangrove</name>
    <dbReference type="NCBI Taxonomy" id="61149"/>
    <lineage>
        <taxon>Eukaryota</taxon>
        <taxon>Viridiplantae</taxon>
        <taxon>Streptophyta</taxon>
        <taxon>Embryophyta</taxon>
        <taxon>Tracheophyta</taxon>
        <taxon>Spermatophyta</taxon>
        <taxon>Magnoliopsida</taxon>
        <taxon>eudicotyledons</taxon>
        <taxon>Gunneridae</taxon>
        <taxon>Pentapetalae</taxon>
        <taxon>rosids</taxon>
        <taxon>fabids</taxon>
        <taxon>Malpighiales</taxon>
        <taxon>Rhizophoraceae</taxon>
        <taxon>Rhizophora</taxon>
    </lineage>
</organism>
<proteinExistence type="predicted"/>
<protein>
    <submittedName>
        <fullName evidence="1">Uncharacterized protein</fullName>
    </submittedName>
</protein>
<dbReference type="AlphaFoldDB" id="A0A2P2NA24"/>
<accession>A0A2P2NA24</accession>
<evidence type="ECO:0000313" key="1">
    <source>
        <dbReference type="EMBL" id="MBX39324.1"/>
    </source>
</evidence>
<name>A0A2P2NA24_RHIMU</name>
<sequence length="45" mass="5207">MFITCEQEVDMLIDEKEKKEGAMSLGIAFRSVGKFSSRLDCRFLF</sequence>
<reference evidence="1" key="1">
    <citation type="submission" date="2018-02" db="EMBL/GenBank/DDBJ databases">
        <title>Rhizophora mucronata_Transcriptome.</title>
        <authorList>
            <person name="Meera S.P."/>
            <person name="Sreeshan A."/>
            <person name="Augustine A."/>
        </authorList>
    </citation>
    <scope>NUCLEOTIDE SEQUENCE</scope>
    <source>
        <tissue evidence="1">Leaf</tissue>
    </source>
</reference>